<protein>
    <submittedName>
        <fullName evidence="2">Retroviral-like aspartic protease family protein</fullName>
        <ecNumber evidence="2">3.4.23.-</ecNumber>
    </submittedName>
</protein>
<dbReference type="Pfam" id="PF13650">
    <property type="entry name" value="Asp_protease_2"/>
    <property type="match status" value="1"/>
</dbReference>
<dbReference type="CDD" id="cd05483">
    <property type="entry name" value="retropepsin_like_bacteria"/>
    <property type="match status" value="2"/>
</dbReference>
<gene>
    <name evidence="2" type="ORF">ACFFGY_07720</name>
</gene>
<dbReference type="InterPro" id="IPR001969">
    <property type="entry name" value="Aspartic_peptidase_AS"/>
</dbReference>
<reference evidence="2 3" key="1">
    <citation type="submission" date="2024-09" db="EMBL/GenBank/DDBJ databases">
        <authorList>
            <person name="Sun Q."/>
            <person name="Mori K."/>
        </authorList>
    </citation>
    <scope>NUCLEOTIDE SEQUENCE [LARGE SCALE GENOMIC DNA]</scope>
    <source>
        <strain evidence="2 3">TBRC 5777</strain>
    </source>
</reference>
<dbReference type="InterPro" id="IPR034122">
    <property type="entry name" value="Retropepsin-like_bacterial"/>
</dbReference>
<dbReference type="RefSeq" id="WP_377043877.1">
    <property type="nucleotide sequence ID" value="NZ_JBHLUN010000005.1"/>
</dbReference>
<proteinExistence type="predicted"/>
<dbReference type="Pfam" id="PF13975">
    <property type="entry name" value="gag-asp_proteas"/>
    <property type="match status" value="1"/>
</dbReference>
<comment type="caution">
    <text evidence="2">The sequence shown here is derived from an EMBL/GenBank/DDBJ whole genome shotgun (WGS) entry which is preliminary data.</text>
</comment>
<keyword evidence="3" id="KW-1185">Reference proteome</keyword>
<evidence type="ECO:0000313" key="2">
    <source>
        <dbReference type="EMBL" id="MFC0408134.1"/>
    </source>
</evidence>
<evidence type="ECO:0000256" key="1">
    <source>
        <dbReference type="SAM" id="SignalP"/>
    </source>
</evidence>
<organism evidence="2 3">
    <name type="scientific">Roseomonas elaeocarpi</name>
    <dbReference type="NCBI Taxonomy" id="907779"/>
    <lineage>
        <taxon>Bacteria</taxon>
        <taxon>Pseudomonadati</taxon>
        <taxon>Pseudomonadota</taxon>
        <taxon>Alphaproteobacteria</taxon>
        <taxon>Acetobacterales</taxon>
        <taxon>Roseomonadaceae</taxon>
        <taxon>Roseomonas</taxon>
    </lineage>
</organism>
<keyword evidence="1" id="KW-0732">Signal</keyword>
<name>A0ABV6JR97_9PROT</name>
<dbReference type="Gene3D" id="2.40.70.10">
    <property type="entry name" value="Acid Proteases"/>
    <property type="match status" value="2"/>
</dbReference>
<feature type="signal peptide" evidence="1">
    <location>
        <begin position="1"/>
        <end position="31"/>
    </location>
</feature>
<keyword evidence="2" id="KW-0378">Hydrolase</keyword>
<dbReference type="GO" id="GO:0016787">
    <property type="term" value="F:hydrolase activity"/>
    <property type="evidence" value="ECO:0007669"/>
    <property type="project" value="UniProtKB-KW"/>
</dbReference>
<dbReference type="PROSITE" id="PS51257">
    <property type="entry name" value="PROKAR_LIPOPROTEIN"/>
    <property type="match status" value="1"/>
</dbReference>
<feature type="chain" id="PRO_5047420097" evidence="1">
    <location>
        <begin position="32"/>
        <end position="311"/>
    </location>
</feature>
<dbReference type="InterPro" id="IPR021109">
    <property type="entry name" value="Peptidase_aspartic_dom_sf"/>
</dbReference>
<dbReference type="EC" id="3.4.23.-" evidence="2"/>
<sequence>MPSNRPVTALRHLAILAVPALLVGCAAPCDYGTGNTLPVHESASLPVVPVSLNDHRAPFLLDTGATTTTLLPEGAKALGLQTDQLRSTRSIGIGGETRGQNVLLARLRVGSQEVRQLTLPVAGHTTGEGQRRLAGLLGADFLRINEVDLDIPGRQVVLHDQRRCVAGDPPWSGSYDTLPLQVLSNGWLRLDVRINNRTLPALLDTGAAGSLVSPDTARELGAPEAVLSGPPAGRALGIGTEEMELRAWRNVTLEVGQDRLEGVTLGIATLPEDLPFKVILGQDYLGSRHLWISYATRRLFVQRQPVQPRRS</sequence>
<dbReference type="EMBL" id="JBHLUN010000005">
    <property type="protein sequence ID" value="MFC0408134.1"/>
    <property type="molecule type" value="Genomic_DNA"/>
</dbReference>
<dbReference type="SUPFAM" id="SSF50630">
    <property type="entry name" value="Acid proteases"/>
    <property type="match status" value="2"/>
</dbReference>
<dbReference type="PROSITE" id="PS00141">
    <property type="entry name" value="ASP_PROTEASE"/>
    <property type="match status" value="1"/>
</dbReference>
<evidence type="ECO:0000313" key="3">
    <source>
        <dbReference type="Proteomes" id="UP001589865"/>
    </source>
</evidence>
<dbReference type="Proteomes" id="UP001589865">
    <property type="component" value="Unassembled WGS sequence"/>
</dbReference>
<accession>A0ABV6JR97</accession>